<feature type="transmembrane region" description="Helical" evidence="1">
    <location>
        <begin position="107"/>
        <end position="128"/>
    </location>
</feature>
<comment type="caution">
    <text evidence="2">The sequence shown here is derived from an EMBL/GenBank/DDBJ whole genome shotgun (WGS) entry which is preliminary data.</text>
</comment>
<keyword evidence="1" id="KW-1133">Transmembrane helix</keyword>
<gene>
    <name evidence="2" type="ORF">EM808_12785</name>
</gene>
<keyword evidence="3" id="KW-1185">Reference proteome</keyword>
<feature type="transmembrane region" description="Helical" evidence="1">
    <location>
        <begin position="35"/>
        <end position="60"/>
    </location>
</feature>
<dbReference type="RefSeq" id="WP_127738593.1">
    <property type="nucleotide sequence ID" value="NZ_RZTZ01000004.1"/>
</dbReference>
<sequence>MESEIKKRFLTATLSVILFAIIYSCIFYTPDFGFFWSILFASIFASPIYYFIGIPISLLIDIGMKNIEIKSKKVKYHLSFGMYSIAGILAGVTFFIISTQSFLIKEIIIFSTIGIIASNIYFHVSLMLSKVKLNQYKMYT</sequence>
<dbReference type="AlphaFoldDB" id="A0A3S3SKA2"/>
<evidence type="ECO:0000313" key="2">
    <source>
        <dbReference type="EMBL" id="RVT62642.1"/>
    </source>
</evidence>
<protein>
    <submittedName>
        <fullName evidence="2">Uncharacterized protein</fullName>
    </submittedName>
</protein>
<dbReference type="Proteomes" id="UP000288024">
    <property type="component" value="Unassembled WGS sequence"/>
</dbReference>
<proteinExistence type="predicted"/>
<evidence type="ECO:0000313" key="3">
    <source>
        <dbReference type="Proteomes" id="UP000288024"/>
    </source>
</evidence>
<evidence type="ECO:0000256" key="1">
    <source>
        <dbReference type="SAM" id="Phobius"/>
    </source>
</evidence>
<keyword evidence="1" id="KW-0472">Membrane</keyword>
<reference evidence="2 3" key="1">
    <citation type="submission" date="2019-01" db="EMBL/GenBank/DDBJ databases">
        <title>Bacillus sp. M5HDSG1-1, whole genome shotgun sequence.</title>
        <authorList>
            <person name="Tuo L."/>
        </authorList>
    </citation>
    <scope>NUCLEOTIDE SEQUENCE [LARGE SCALE GENOMIC DNA]</scope>
    <source>
        <strain evidence="2 3">M5HDSG1-1</strain>
    </source>
</reference>
<accession>A0A3S3SKA2</accession>
<feature type="transmembrane region" description="Helical" evidence="1">
    <location>
        <begin position="9"/>
        <end position="29"/>
    </location>
</feature>
<keyword evidence="1" id="KW-0812">Transmembrane</keyword>
<feature type="transmembrane region" description="Helical" evidence="1">
    <location>
        <begin position="80"/>
        <end position="101"/>
    </location>
</feature>
<organism evidence="2 3">
    <name type="scientific">Niallia taxi</name>
    <dbReference type="NCBI Taxonomy" id="2499688"/>
    <lineage>
        <taxon>Bacteria</taxon>
        <taxon>Bacillati</taxon>
        <taxon>Bacillota</taxon>
        <taxon>Bacilli</taxon>
        <taxon>Bacillales</taxon>
        <taxon>Bacillaceae</taxon>
        <taxon>Niallia</taxon>
    </lineage>
</organism>
<dbReference type="EMBL" id="RZTZ01000004">
    <property type="protein sequence ID" value="RVT62642.1"/>
    <property type="molecule type" value="Genomic_DNA"/>
</dbReference>
<name>A0A3S3SKA2_9BACI</name>
<dbReference type="PROSITE" id="PS51257">
    <property type="entry name" value="PROKAR_LIPOPROTEIN"/>
    <property type="match status" value="1"/>
</dbReference>